<dbReference type="GO" id="GO:0009086">
    <property type="term" value="P:methionine biosynthetic process"/>
    <property type="evidence" value="ECO:0007669"/>
    <property type="project" value="TreeGrafter"/>
</dbReference>
<accession>A0A432Z2Q7</accession>
<name>A0A432Z2Q7_9GAMM</name>
<dbReference type="GO" id="GO:0009092">
    <property type="term" value="P:homoserine metabolic process"/>
    <property type="evidence" value="ECO:0007669"/>
    <property type="project" value="TreeGrafter"/>
</dbReference>
<proteinExistence type="predicted"/>
<dbReference type="PANTHER" id="PTHR32268">
    <property type="entry name" value="HOMOSERINE O-ACETYLTRANSFERASE"/>
    <property type="match status" value="1"/>
</dbReference>
<evidence type="ECO:0000313" key="3">
    <source>
        <dbReference type="EMBL" id="RUO72129.1"/>
    </source>
</evidence>
<comment type="caution">
    <text evidence="3">The sequence shown here is derived from an EMBL/GenBank/DDBJ whole genome shotgun (WGS) entry which is preliminary data.</text>
</comment>
<dbReference type="PANTHER" id="PTHR32268:SF11">
    <property type="entry name" value="HOMOSERINE O-ACETYLTRANSFERASE"/>
    <property type="match status" value="1"/>
</dbReference>
<dbReference type="EMBL" id="PIQE01000003">
    <property type="protein sequence ID" value="RUO72129.1"/>
    <property type="molecule type" value="Genomic_DNA"/>
</dbReference>
<dbReference type="SUPFAM" id="SSF53474">
    <property type="entry name" value="alpha/beta-Hydrolases"/>
    <property type="match status" value="1"/>
</dbReference>
<sequence length="299" mass="32154">MAVVQRDHCVQVGDAQLMLRQQGNPDGPALLVLGGISGGRFVYRDDGSGWWQGLIRDADLLDYNVWSVDYCGGTGDSHCEVIPATVAAHAELLSTALQQLGYTHFHAVIGGSFGGCIGMALVAQGHLTIGRLVVAGAAHRPTAQAVMLRSLQRDFIRLSEQTGDTEQGTVLARALAMISYRGPVGLDQRFPEAAQAIDYIHQRAATLVSRDPQRAKQLFTCFGPALDTFAIAPQKLQLPVFVVGFQDDFLAPAHLLQEFVSALPDCRGYKCVATADGHDGFILATTSYGVELKAFLEDV</sequence>
<keyword evidence="4" id="KW-1185">Reference proteome</keyword>
<dbReference type="InterPro" id="IPR029058">
    <property type="entry name" value="AB_hydrolase_fold"/>
</dbReference>
<evidence type="ECO:0000259" key="2">
    <source>
        <dbReference type="Pfam" id="PF00561"/>
    </source>
</evidence>
<gene>
    <name evidence="3" type="ORF">CWI80_10025</name>
</gene>
<evidence type="ECO:0000256" key="1">
    <source>
        <dbReference type="ARBA" id="ARBA00022679"/>
    </source>
</evidence>
<dbReference type="InterPro" id="IPR000073">
    <property type="entry name" value="AB_hydrolase_1"/>
</dbReference>
<evidence type="ECO:0000313" key="4">
    <source>
        <dbReference type="Proteomes" id="UP000287022"/>
    </source>
</evidence>
<dbReference type="InterPro" id="IPR008220">
    <property type="entry name" value="HAT_MetX-like"/>
</dbReference>
<dbReference type="Pfam" id="PF00561">
    <property type="entry name" value="Abhydrolase_1"/>
    <property type="match status" value="1"/>
</dbReference>
<organism evidence="3 4">
    <name type="scientific">Pseudidiomarina sediminum</name>
    <dbReference type="NCBI Taxonomy" id="431675"/>
    <lineage>
        <taxon>Bacteria</taxon>
        <taxon>Pseudomonadati</taxon>
        <taxon>Pseudomonadota</taxon>
        <taxon>Gammaproteobacteria</taxon>
        <taxon>Alteromonadales</taxon>
        <taxon>Idiomarinaceae</taxon>
        <taxon>Pseudidiomarina</taxon>
    </lineage>
</organism>
<reference evidence="4" key="1">
    <citation type="journal article" date="2018" name="Front. Microbiol.">
        <title>Genome-Based Analysis Reveals the Taxonomy and Diversity of the Family Idiomarinaceae.</title>
        <authorList>
            <person name="Liu Y."/>
            <person name="Lai Q."/>
            <person name="Shao Z."/>
        </authorList>
    </citation>
    <scope>NUCLEOTIDE SEQUENCE [LARGE SCALE GENOMIC DNA]</scope>
    <source>
        <strain evidence="4">c121</strain>
    </source>
</reference>
<dbReference type="RefSeq" id="WP_051206916.1">
    <property type="nucleotide sequence ID" value="NZ_PIQE01000003.1"/>
</dbReference>
<feature type="domain" description="AB hydrolase-1" evidence="2">
    <location>
        <begin position="28"/>
        <end position="282"/>
    </location>
</feature>
<dbReference type="STRING" id="1122124.GCA_000423165_01915"/>
<keyword evidence="1 3" id="KW-0808">Transferase</keyword>
<dbReference type="AlphaFoldDB" id="A0A432Z2Q7"/>
<dbReference type="Proteomes" id="UP000287022">
    <property type="component" value="Unassembled WGS sequence"/>
</dbReference>
<protein>
    <submittedName>
        <fullName evidence="3">Homoserine acetyltransferase</fullName>
    </submittedName>
</protein>
<dbReference type="Gene3D" id="3.40.50.1820">
    <property type="entry name" value="alpha/beta hydrolase"/>
    <property type="match status" value="1"/>
</dbReference>
<dbReference type="GO" id="GO:0004414">
    <property type="term" value="F:homoserine O-acetyltransferase activity"/>
    <property type="evidence" value="ECO:0007669"/>
    <property type="project" value="TreeGrafter"/>
</dbReference>